<feature type="transmembrane region" description="Helical" evidence="1">
    <location>
        <begin position="59"/>
        <end position="76"/>
    </location>
</feature>
<accession>A0A6P1T7L3</accession>
<protein>
    <submittedName>
        <fullName evidence="2">Uncharacterized membrane protein (UPF0136 family)</fullName>
    </submittedName>
</protein>
<name>A0A6P1T7L3_9GAMM</name>
<dbReference type="RefSeq" id="WP_161856998.1">
    <property type="nucleotide sequence ID" value="NZ_CP047491.1"/>
</dbReference>
<gene>
    <name evidence="3" type="ORF">GTQ55_00790</name>
    <name evidence="2" type="ORF">HNQ53_001823</name>
</gene>
<evidence type="ECO:0000313" key="2">
    <source>
        <dbReference type="EMBL" id="MBB5211605.1"/>
    </source>
</evidence>
<evidence type="ECO:0000313" key="3">
    <source>
        <dbReference type="EMBL" id="QHQ37660.1"/>
    </source>
</evidence>
<reference evidence="2 5" key="2">
    <citation type="submission" date="2020-08" db="EMBL/GenBank/DDBJ databases">
        <title>Genomic Encyclopedia of Type Strains, Phase IV (KMG-IV): sequencing the most valuable type-strain genomes for metagenomic binning, comparative biology and taxonomic classification.</title>
        <authorList>
            <person name="Goeker M."/>
        </authorList>
    </citation>
    <scope>NUCLEOTIDE SEQUENCE [LARGE SCALE GENOMIC DNA]</scope>
    <source>
        <strain evidence="2 5">DSM 11525</strain>
    </source>
</reference>
<keyword evidence="1" id="KW-1133">Transmembrane helix</keyword>
<proteinExistence type="predicted"/>
<dbReference type="Proteomes" id="UP000563601">
    <property type="component" value="Unassembled WGS sequence"/>
</dbReference>
<keyword evidence="1" id="KW-0472">Membrane</keyword>
<evidence type="ECO:0000256" key="1">
    <source>
        <dbReference type="SAM" id="Phobius"/>
    </source>
</evidence>
<organism evidence="2 5">
    <name type="scientific">Microbulbifer hydrolyticus</name>
    <dbReference type="NCBI Taxonomy" id="48074"/>
    <lineage>
        <taxon>Bacteria</taxon>
        <taxon>Pseudomonadati</taxon>
        <taxon>Pseudomonadota</taxon>
        <taxon>Gammaproteobacteria</taxon>
        <taxon>Cellvibrionales</taxon>
        <taxon>Microbulbiferaceae</taxon>
        <taxon>Microbulbifer</taxon>
    </lineage>
</organism>
<dbReference type="AlphaFoldDB" id="A0A6P1T7L3"/>
<keyword evidence="4" id="KW-1185">Reference proteome</keyword>
<reference evidence="3 4" key="1">
    <citation type="submission" date="2020-01" db="EMBL/GenBank/DDBJ databases">
        <title>The possibility of degradation of plastic by Microbulbifer hydrolyticus IRE-31.</title>
        <authorList>
            <person name="Liu L."/>
        </authorList>
    </citation>
    <scope>NUCLEOTIDE SEQUENCE [LARGE SCALE GENOMIC DNA]</scope>
    <source>
        <strain evidence="3 4">IRE-31</strain>
    </source>
</reference>
<sequence length="77" mass="8133">MQPVAAVSLVFTIVLGAVLWVQVLRLSIAESTGLAVLAILFPPIPLALFVISSRHRQKVLPLVLLVAGLSSIAAIYS</sequence>
<evidence type="ECO:0000313" key="4">
    <source>
        <dbReference type="Proteomes" id="UP000464675"/>
    </source>
</evidence>
<dbReference type="EMBL" id="JACHHR010000002">
    <property type="protein sequence ID" value="MBB5211605.1"/>
    <property type="molecule type" value="Genomic_DNA"/>
</dbReference>
<keyword evidence="1" id="KW-0812">Transmembrane</keyword>
<dbReference type="Proteomes" id="UP000464675">
    <property type="component" value="Chromosome"/>
</dbReference>
<feature type="transmembrane region" description="Helical" evidence="1">
    <location>
        <begin position="32"/>
        <end position="52"/>
    </location>
</feature>
<dbReference type="OrthoDB" id="5740919at2"/>
<dbReference type="EMBL" id="CP047491">
    <property type="protein sequence ID" value="QHQ37660.1"/>
    <property type="molecule type" value="Genomic_DNA"/>
</dbReference>
<evidence type="ECO:0000313" key="5">
    <source>
        <dbReference type="Proteomes" id="UP000563601"/>
    </source>
</evidence>